<dbReference type="Proteomes" id="UP000798951">
    <property type="component" value="Unassembled WGS sequence"/>
</dbReference>
<reference evidence="1 2" key="1">
    <citation type="submission" date="2019-07" db="EMBL/GenBank/DDBJ databases">
        <title>Genomic Encyclopedia of Type Strains, Phase IV (KMG-IV): sequencing the most valuable type-strain genomes for metagenomic binning, comparative biology and taxonomic classification.</title>
        <authorList>
            <person name="Goeker M."/>
        </authorList>
    </citation>
    <scope>NUCLEOTIDE SEQUENCE [LARGE SCALE GENOMIC DNA]</scope>
    <source>
        <strain evidence="1 2">DSM 44831</strain>
    </source>
</reference>
<protein>
    <submittedName>
        <fullName evidence="1">Uncharacterized protein</fullName>
    </submittedName>
</protein>
<gene>
    <name evidence="1" type="ORF">FNL39_1036</name>
</gene>
<evidence type="ECO:0000313" key="2">
    <source>
        <dbReference type="Proteomes" id="UP000798951"/>
    </source>
</evidence>
<name>A0ABQ6YMT9_9NOCA</name>
<accession>A0ABQ6YMT9</accession>
<dbReference type="EMBL" id="VMSD01000003">
    <property type="protein sequence ID" value="KAF0847109.1"/>
    <property type="molecule type" value="Genomic_DNA"/>
</dbReference>
<organism evidence="1 2">
    <name type="scientific">Nocardia caishijiensis</name>
    <dbReference type="NCBI Taxonomy" id="184756"/>
    <lineage>
        <taxon>Bacteria</taxon>
        <taxon>Bacillati</taxon>
        <taxon>Actinomycetota</taxon>
        <taxon>Actinomycetes</taxon>
        <taxon>Mycobacteriales</taxon>
        <taxon>Nocardiaceae</taxon>
        <taxon>Nocardia</taxon>
    </lineage>
</organism>
<proteinExistence type="predicted"/>
<comment type="caution">
    <text evidence="1">The sequence shown here is derived from an EMBL/GenBank/DDBJ whole genome shotgun (WGS) entry which is preliminary data.</text>
</comment>
<evidence type="ECO:0000313" key="1">
    <source>
        <dbReference type="EMBL" id="KAF0847109.1"/>
    </source>
</evidence>
<sequence>MIETWLRKESVVAGVHLTHYTLTTDNCLTFTSTSHFRNCIVEVDGVWSAKRMTLNLREGGRLRRAVRFEKIG</sequence>
<keyword evidence="2" id="KW-1185">Reference proteome</keyword>